<reference evidence="2" key="1">
    <citation type="submission" date="2014-09" db="EMBL/GenBank/DDBJ databases">
        <authorList>
            <person name="Magalhaes I.L.F."/>
            <person name="Oliveira U."/>
            <person name="Santos F.R."/>
            <person name="Vidigal T.H.D.A."/>
            <person name="Brescovit A.D."/>
            <person name="Santos A.J."/>
        </authorList>
    </citation>
    <scope>NUCLEOTIDE SEQUENCE</scope>
    <source>
        <tissue evidence="2">Shoot tissue taken approximately 20 cm above the soil surface</tissue>
    </source>
</reference>
<name>A0A0A9ARB5_ARUDO</name>
<evidence type="ECO:0000256" key="1">
    <source>
        <dbReference type="SAM" id="MobiDB-lite"/>
    </source>
</evidence>
<proteinExistence type="predicted"/>
<dbReference type="EMBL" id="GBRH01244249">
    <property type="protein sequence ID" value="JAD53646.1"/>
    <property type="molecule type" value="Transcribed_RNA"/>
</dbReference>
<organism evidence="2">
    <name type="scientific">Arundo donax</name>
    <name type="common">Giant reed</name>
    <name type="synonym">Donax arundinaceus</name>
    <dbReference type="NCBI Taxonomy" id="35708"/>
    <lineage>
        <taxon>Eukaryota</taxon>
        <taxon>Viridiplantae</taxon>
        <taxon>Streptophyta</taxon>
        <taxon>Embryophyta</taxon>
        <taxon>Tracheophyta</taxon>
        <taxon>Spermatophyta</taxon>
        <taxon>Magnoliopsida</taxon>
        <taxon>Liliopsida</taxon>
        <taxon>Poales</taxon>
        <taxon>Poaceae</taxon>
        <taxon>PACMAD clade</taxon>
        <taxon>Arundinoideae</taxon>
        <taxon>Arundineae</taxon>
        <taxon>Arundo</taxon>
    </lineage>
</organism>
<dbReference type="AlphaFoldDB" id="A0A0A9ARB5"/>
<accession>A0A0A9ARB5</accession>
<evidence type="ECO:0000313" key="2">
    <source>
        <dbReference type="EMBL" id="JAD53646.1"/>
    </source>
</evidence>
<protein>
    <submittedName>
        <fullName evidence="2">Uncharacterized protein</fullName>
    </submittedName>
</protein>
<sequence>MHLLLFSSTNLFWSSFHLRRSQSLTYGLYVHHNAQNMAALGDRDGPTWVATGIGSSSPPARLRCCSLPPPPKPETEPRVVGGRRRWWGGGARGNPRREGEFFGEWRRGGEGVGWDVEEEDWVVSGK</sequence>
<feature type="region of interest" description="Disordered" evidence="1">
    <location>
        <begin position="68"/>
        <end position="94"/>
    </location>
</feature>
<reference evidence="2" key="2">
    <citation type="journal article" date="2015" name="Data Brief">
        <title>Shoot transcriptome of the giant reed, Arundo donax.</title>
        <authorList>
            <person name="Barrero R.A."/>
            <person name="Guerrero F.D."/>
            <person name="Moolhuijzen P."/>
            <person name="Goolsby J.A."/>
            <person name="Tidwell J."/>
            <person name="Bellgard S.E."/>
            <person name="Bellgard M.I."/>
        </authorList>
    </citation>
    <scope>NUCLEOTIDE SEQUENCE</scope>
    <source>
        <tissue evidence="2">Shoot tissue taken approximately 20 cm above the soil surface</tissue>
    </source>
</reference>